<accession>A0AAV8ZDZ2</accession>
<dbReference type="AlphaFoldDB" id="A0AAV8ZDZ2"/>
<keyword evidence="2" id="KW-1185">Reference proteome</keyword>
<name>A0AAV8ZDZ2_9CUCU</name>
<comment type="caution">
    <text evidence="1">The sequence shown here is derived from an EMBL/GenBank/DDBJ whole genome shotgun (WGS) entry which is preliminary data.</text>
</comment>
<dbReference type="Proteomes" id="UP001162162">
    <property type="component" value="Unassembled WGS sequence"/>
</dbReference>
<organism evidence="1 2">
    <name type="scientific">Aromia moschata</name>
    <dbReference type="NCBI Taxonomy" id="1265417"/>
    <lineage>
        <taxon>Eukaryota</taxon>
        <taxon>Metazoa</taxon>
        <taxon>Ecdysozoa</taxon>
        <taxon>Arthropoda</taxon>
        <taxon>Hexapoda</taxon>
        <taxon>Insecta</taxon>
        <taxon>Pterygota</taxon>
        <taxon>Neoptera</taxon>
        <taxon>Endopterygota</taxon>
        <taxon>Coleoptera</taxon>
        <taxon>Polyphaga</taxon>
        <taxon>Cucujiformia</taxon>
        <taxon>Chrysomeloidea</taxon>
        <taxon>Cerambycidae</taxon>
        <taxon>Cerambycinae</taxon>
        <taxon>Callichromatini</taxon>
        <taxon>Aromia</taxon>
    </lineage>
</organism>
<reference evidence="1" key="1">
    <citation type="journal article" date="2023" name="Insect Mol. Biol.">
        <title>Genome sequencing provides insights into the evolution of gene families encoding plant cell wall-degrading enzymes in longhorned beetles.</title>
        <authorList>
            <person name="Shin N.R."/>
            <person name="Okamura Y."/>
            <person name="Kirsch R."/>
            <person name="Pauchet Y."/>
        </authorList>
    </citation>
    <scope>NUCLEOTIDE SEQUENCE</scope>
    <source>
        <strain evidence="1">AMC_N1</strain>
    </source>
</reference>
<gene>
    <name evidence="1" type="ORF">NQ318_000895</name>
</gene>
<evidence type="ECO:0000313" key="1">
    <source>
        <dbReference type="EMBL" id="KAJ8962505.1"/>
    </source>
</evidence>
<protein>
    <submittedName>
        <fullName evidence="1">Uncharacterized protein</fullName>
    </submittedName>
</protein>
<proteinExistence type="predicted"/>
<dbReference type="EMBL" id="JAPWTK010000002">
    <property type="protein sequence ID" value="KAJ8962505.1"/>
    <property type="molecule type" value="Genomic_DNA"/>
</dbReference>
<sequence>MSVTCELVMCIDLYSGIVIILRSFRDVIRDLRYFARIAAYELHEILSCSPQLTRVWRLAKSPRCRHICVCLSLSRNYFDSYAHARQLNIQSHTANCPSRLVTLAHNRSSSHLRPHLPRDTSTYGHQQYSGRFFNLLLDSVSTNRNRVFHLNCRNQRNKILKNQPFYLNNILKSLKLWGGHGHGHHPPYTIPDYRIYKVSDVPELVVVQKALAASGLKDPWLRN</sequence>
<evidence type="ECO:0000313" key="2">
    <source>
        <dbReference type="Proteomes" id="UP001162162"/>
    </source>
</evidence>